<evidence type="ECO:0000256" key="2">
    <source>
        <dbReference type="ARBA" id="ARBA00022801"/>
    </source>
</evidence>
<dbReference type="GO" id="GO:0016746">
    <property type="term" value="F:acyltransferase activity"/>
    <property type="evidence" value="ECO:0007669"/>
    <property type="project" value="UniProtKB-KW"/>
</dbReference>
<dbReference type="Gene3D" id="3.90.1720.10">
    <property type="entry name" value="endopeptidase domain like (from Nostoc punctiforme)"/>
    <property type="match status" value="1"/>
</dbReference>
<keyword evidence="3" id="KW-0443">Lipid metabolism</keyword>
<dbReference type="PROSITE" id="PS51934">
    <property type="entry name" value="LRAT"/>
    <property type="match status" value="1"/>
</dbReference>
<evidence type="ECO:0000313" key="6">
    <source>
        <dbReference type="Proteomes" id="UP001236657"/>
    </source>
</evidence>
<feature type="domain" description="LRAT" evidence="4">
    <location>
        <begin position="21"/>
        <end position="121"/>
    </location>
</feature>
<dbReference type="Proteomes" id="UP001236657">
    <property type="component" value="Chromosome"/>
</dbReference>
<reference evidence="5 6" key="1">
    <citation type="submission" date="2023-08" db="EMBL/GenBank/DDBJ databases">
        <title>New molecular markers tilS and rpoB for phylogenetic and monitoring studies of the genus Thiothrix biodiversity.</title>
        <authorList>
            <person name="Ravin N.V."/>
            <person name="Smolyakov D."/>
            <person name="Markov N.D."/>
            <person name="Beletsky A.V."/>
            <person name="Mardanov A.V."/>
            <person name="Rudenko T.S."/>
            <person name="Grabovich M.Y."/>
        </authorList>
    </citation>
    <scope>NUCLEOTIDE SEQUENCE [LARGE SCALE GENOMIC DNA]</scope>
    <source>
        <strain evidence="5 6">MK1</strain>
    </source>
</reference>
<dbReference type="RefSeq" id="WP_308896186.1">
    <property type="nucleotide sequence ID" value="NZ_CP133218.1"/>
</dbReference>
<evidence type="ECO:0000256" key="1">
    <source>
        <dbReference type="ARBA" id="ARBA00022679"/>
    </source>
</evidence>
<gene>
    <name evidence="5" type="ORF">RCF98_03460</name>
</gene>
<evidence type="ECO:0000313" key="5">
    <source>
        <dbReference type="EMBL" id="WML91418.1"/>
    </source>
</evidence>
<evidence type="ECO:0000259" key="4">
    <source>
        <dbReference type="PROSITE" id="PS51934"/>
    </source>
</evidence>
<organism evidence="5 6">
    <name type="scientific">Thiothrix lacustris</name>
    <dbReference type="NCBI Taxonomy" id="525917"/>
    <lineage>
        <taxon>Bacteria</taxon>
        <taxon>Pseudomonadati</taxon>
        <taxon>Pseudomonadota</taxon>
        <taxon>Gammaproteobacteria</taxon>
        <taxon>Thiotrichales</taxon>
        <taxon>Thiotrichaceae</taxon>
        <taxon>Thiothrix</taxon>
    </lineage>
</organism>
<name>A0ABY9MRZ1_9GAMM</name>
<keyword evidence="1" id="KW-0808">Transferase</keyword>
<dbReference type="EMBL" id="CP133218">
    <property type="protein sequence ID" value="WML91418.1"/>
    <property type="molecule type" value="Genomic_DNA"/>
</dbReference>
<accession>A0ABY9MRZ1</accession>
<keyword evidence="6" id="KW-1185">Reference proteome</keyword>
<proteinExistence type="predicted"/>
<dbReference type="Pfam" id="PF04970">
    <property type="entry name" value="LRAT"/>
    <property type="match status" value="1"/>
</dbReference>
<dbReference type="InterPro" id="IPR051496">
    <property type="entry name" value="H-rev107_PLA/AT"/>
</dbReference>
<sequence>MSALQPSIELETPEKPNIGDHLISSRLGYTHHGIYIGSGKVIHYSGLADGLASGAIEETTLVAFSRGREYSVKTYINPRFTGLIVAQRAKSRLGEDKYDVFSNNCEHFCGWCINDEHRSEQVDHAKSATTNGLVAFTVLRLITPPPIAIAASLGYGAYHLMQKNKTTQA</sequence>
<keyword evidence="2" id="KW-0378">Hydrolase</keyword>
<dbReference type="InterPro" id="IPR007053">
    <property type="entry name" value="LRAT_dom"/>
</dbReference>
<dbReference type="PANTHER" id="PTHR13943">
    <property type="entry name" value="HRAS-LIKE SUPPRESSOR - RELATED"/>
    <property type="match status" value="1"/>
</dbReference>
<protein>
    <submittedName>
        <fullName evidence="5">Lecithin retinol acyltransferase family protein</fullName>
    </submittedName>
</protein>
<keyword evidence="5" id="KW-0012">Acyltransferase</keyword>
<dbReference type="PANTHER" id="PTHR13943:SF77">
    <property type="entry name" value="LRAT DOMAIN-CONTAINING PROTEIN"/>
    <property type="match status" value="1"/>
</dbReference>
<evidence type="ECO:0000256" key="3">
    <source>
        <dbReference type="ARBA" id="ARBA00023098"/>
    </source>
</evidence>